<dbReference type="Pfam" id="PF18153">
    <property type="entry name" value="Cap15_CD_rec"/>
    <property type="match status" value="1"/>
</dbReference>
<feature type="domain" description="CD-NTase-associated protein 15" evidence="2">
    <location>
        <begin position="77"/>
        <end position="181"/>
    </location>
</feature>
<keyword evidence="1" id="KW-0812">Transmembrane</keyword>
<name>A0A6N2Y8M2_9CLOT</name>
<accession>A0A6N2Y8M2</accession>
<proteinExistence type="predicted"/>
<dbReference type="RefSeq" id="WP_156558667.1">
    <property type="nucleotide sequence ID" value="NZ_CACRTV010000008.1"/>
</dbReference>
<feature type="transmembrane region" description="Helical" evidence="1">
    <location>
        <begin position="40"/>
        <end position="58"/>
    </location>
</feature>
<dbReference type="EMBL" id="CACRTV010000008">
    <property type="protein sequence ID" value="VYT63219.1"/>
    <property type="molecule type" value="Genomic_DNA"/>
</dbReference>
<organism evidence="3">
    <name type="scientific">Clostridium paraputrificum</name>
    <dbReference type="NCBI Taxonomy" id="29363"/>
    <lineage>
        <taxon>Bacteria</taxon>
        <taxon>Bacillati</taxon>
        <taxon>Bacillota</taxon>
        <taxon>Clostridia</taxon>
        <taxon>Eubacteriales</taxon>
        <taxon>Clostridiaceae</taxon>
        <taxon>Clostridium</taxon>
    </lineage>
</organism>
<reference evidence="3" key="1">
    <citation type="submission" date="2019-11" db="EMBL/GenBank/DDBJ databases">
        <authorList>
            <person name="Feng L."/>
        </authorList>
    </citation>
    <scope>NUCLEOTIDE SEQUENCE</scope>
    <source>
        <strain evidence="3">CParaputrificumLFYP93</strain>
    </source>
</reference>
<dbReference type="InterPro" id="IPR041208">
    <property type="entry name" value="Cap15"/>
</dbReference>
<keyword evidence="1" id="KW-1133">Transmembrane helix</keyword>
<evidence type="ECO:0000313" key="3">
    <source>
        <dbReference type="EMBL" id="VYT63219.1"/>
    </source>
</evidence>
<sequence length="186" mass="21499">MDEQFKKFIIKYIWVVIILFCLRCLISGENLISNFSAYDIFGYAGEAIGVSSFIMVLYERKLWKYSPFEDTPILYKKYTGTISSSYDGNEYSASLKIKQTLLTLKIIFISDESRSKSVCYSIDDLYGEKRLTYCYLNEPNASVRNRSSIHYGTAMLCLDDTNELIGQYFTDRKTTGDMKFKSENNS</sequence>
<dbReference type="AlphaFoldDB" id="A0A6N2Y8M2"/>
<protein>
    <recommendedName>
        <fullName evidence="2">CD-NTase-associated protein 15 domain-containing protein</fullName>
    </recommendedName>
</protein>
<feature type="transmembrane region" description="Helical" evidence="1">
    <location>
        <begin position="12"/>
        <end position="28"/>
    </location>
</feature>
<evidence type="ECO:0000259" key="2">
    <source>
        <dbReference type="Pfam" id="PF18153"/>
    </source>
</evidence>
<keyword evidence="1" id="KW-0472">Membrane</keyword>
<gene>
    <name evidence="3" type="ORF">CPLFYP93_00202</name>
</gene>
<evidence type="ECO:0000256" key="1">
    <source>
        <dbReference type="SAM" id="Phobius"/>
    </source>
</evidence>